<dbReference type="EMBL" id="SAIY01000007">
    <property type="protein sequence ID" value="NGM14813.1"/>
    <property type="molecule type" value="Genomic_DNA"/>
</dbReference>
<organism evidence="2 3">
    <name type="scientific">Verrucosispora sioxanthis</name>
    <dbReference type="NCBI Taxonomy" id="2499994"/>
    <lineage>
        <taxon>Bacteria</taxon>
        <taxon>Bacillati</taxon>
        <taxon>Actinomycetota</taxon>
        <taxon>Actinomycetes</taxon>
        <taxon>Micromonosporales</taxon>
        <taxon>Micromonosporaceae</taxon>
        <taxon>Micromonospora</taxon>
    </lineage>
</organism>
<name>A0A6M1L972_9ACTN</name>
<sequence>MTMRTRRAIAATLITGVVTATGLLTGVAAAQAEPVTAGTFTMTGDPGDYITGGATYSYDVAAGDRMSIRADDQLRGVYLSIEGSNGDWWSMDLKAPAGQQLAVGNYPDATRAPFSGAGAGIDISGNGRGCNTITGSFVVADVAFGPHGYVERLDATFEQHCEGGTPALRGRVVIGNPPPPAPLEFTVTPAADGVFSKLNGKATVHGTVVCNADATVQLSGLVTQVKNKVIIRGPFSGRVDCVQGETASWSATADPTGTTPFQRGKVEVTGSAWANDPNYQGETVQVKIPATTVTLTRAPAAVEALM</sequence>
<gene>
    <name evidence="2" type="ORF">ENC19_20260</name>
</gene>
<feature type="signal peptide" evidence="1">
    <location>
        <begin position="1"/>
        <end position="32"/>
    </location>
</feature>
<feature type="chain" id="PRO_5039173493" evidence="1">
    <location>
        <begin position="33"/>
        <end position="306"/>
    </location>
</feature>
<evidence type="ECO:0000313" key="2">
    <source>
        <dbReference type="EMBL" id="NGM14813.1"/>
    </source>
</evidence>
<dbReference type="Proteomes" id="UP000478148">
    <property type="component" value="Unassembled WGS sequence"/>
</dbReference>
<evidence type="ECO:0000313" key="3">
    <source>
        <dbReference type="Proteomes" id="UP000478148"/>
    </source>
</evidence>
<reference evidence="2 3" key="1">
    <citation type="submission" date="2020-02" db="EMBL/GenBank/DDBJ databases">
        <title>Draft Genome Sequence of Verrucosispora sp. Strain CWR15, Isolated from Gulf of Mexico Sponge.</title>
        <authorList>
            <person name="Kennedy S.J."/>
            <person name="Cella E."/>
            <person name="Azarian T."/>
            <person name="Baker B.J."/>
            <person name="Shaw L.N."/>
        </authorList>
    </citation>
    <scope>NUCLEOTIDE SEQUENCE [LARGE SCALE GENOMIC DNA]</scope>
    <source>
        <strain evidence="2 3">CWR15</strain>
    </source>
</reference>
<proteinExistence type="predicted"/>
<dbReference type="AlphaFoldDB" id="A0A6M1L972"/>
<keyword evidence="1" id="KW-0732">Signal</keyword>
<accession>A0A6M1L972</accession>
<comment type="caution">
    <text evidence="2">The sequence shown here is derived from an EMBL/GenBank/DDBJ whole genome shotgun (WGS) entry which is preliminary data.</text>
</comment>
<keyword evidence="3" id="KW-1185">Reference proteome</keyword>
<dbReference type="RefSeq" id="WP_164448705.1">
    <property type="nucleotide sequence ID" value="NZ_SAIY01000007.1"/>
</dbReference>
<protein>
    <submittedName>
        <fullName evidence="2">Uncharacterized protein</fullName>
    </submittedName>
</protein>
<evidence type="ECO:0000256" key="1">
    <source>
        <dbReference type="SAM" id="SignalP"/>
    </source>
</evidence>